<gene>
    <name evidence="2" type="ORF">ESP62_010575</name>
</gene>
<evidence type="ECO:0000256" key="1">
    <source>
        <dbReference type="SAM" id="Phobius"/>
    </source>
</evidence>
<evidence type="ECO:0000313" key="2">
    <source>
        <dbReference type="EMBL" id="KAA1378766.1"/>
    </source>
</evidence>
<organism evidence="2 3">
    <name type="scientific">Aeromicrobium fastidiosum</name>
    <dbReference type="NCBI Taxonomy" id="52699"/>
    <lineage>
        <taxon>Bacteria</taxon>
        <taxon>Bacillati</taxon>
        <taxon>Actinomycetota</taxon>
        <taxon>Actinomycetes</taxon>
        <taxon>Propionibacteriales</taxon>
        <taxon>Nocardioidaceae</taxon>
        <taxon>Aeromicrobium</taxon>
    </lineage>
</organism>
<keyword evidence="1" id="KW-1133">Transmembrane helix</keyword>
<keyword evidence="3" id="KW-1185">Reference proteome</keyword>
<feature type="transmembrane region" description="Helical" evidence="1">
    <location>
        <begin position="22"/>
        <end position="43"/>
    </location>
</feature>
<dbReference type="RefSeq" id="WP_129182032.1">
    <property type="nucleotide sequence ID" value="NZ_JAGIOG010000001.1"/>
</dbReference>
<keyword evidence="1" id="KW-0472">Membrane</keyword>
<name>A0A641APG9_9ACTN</name>
<dbReference type="Proteomes" id="UP001515100">
    <property type="component" value="Unassembled WGS sequence"/>
</dbReference>
<proteinExistence type="predicted"/>
<reference evidence="2" key="1">
    <citation type="submission" date="2019-09" db="EMBL/GenBank/DDBJ databases">
        <authorList>
            <person name="Li J."/>
        </authorList>
    </citation>
    <scope>NUCLEOTIDE SEQUENCE [LARGE SCALE GENOMIC DNA]</scope>
    <source>
        <strain evidence="2">NRBC 14897</strain>
    </source>
</reference>
<dbReference type="AlphaFoldDB" id="A0A641APG9"/>
<accession>A0A641APG9</accession>
<sequence length="216" mass="23673">MTPLQAAADTAEKSSGASDLQIAWVGIGGVIAGALFGLLGTWITTRQNARLTKQAELRRLYADLFETLGAAATYRLEDKIIDELLQKFYDEVGNDNPTRAEIEALGGDNVEKFSALQASQKDTSRALLQAINKLEHLKYQARLLAPADTALVVQARIDASRKSAWAEVLNNALVVFARRDLASGLDRVRTGKSVRDIKRDADFRLAMVDHKAFTKS</sequence>
<evidence type="ECO:0000313" key="3">
    <source>
        <dbReference type="Proteomes" id="UP001515100"/>
    </source>
</evidence>
<dbReference type="EMBL" id="SDPP02000002">
    <property type="protein sequence ID" value="KAA1378766.1"/>
    <property type="molecule type" value="Genomic_DNA"/>
</dbReference>
<keyword evidence="1" id="KW-0812">Transmembrane</keyword>
<protein>
    <submittedName>
        <fullName evidence="2">Uncharacterized protein</fullName>
    </submittedName>
</protein>
<comment type="caution">
    <text evidence="2">The sequence shown here is derived from an EMBL/GenBank/DDBJ whole genome shotgun (WGS) entry which is preliminary data.</text>
</comment>